<evidence type="ECO:0000313" key="2">
    <source>
        <dbReference type="EMBL" id="CAB1413252.1"/>
    </source>
</evidence>
<gene>
    <name evidence="2" type="ORF">PLEPLA_LOCUS952</name>
</gene>
<feature type="region of interest" description="Disordered" evidence="1">
    <location>
        <begin position="44"/>
        <end position="108"/>
    </location>
</feature>
<evidence type="ECO:0000313" key="3">
    <source>
        <dbReference type="Proteomes" id="UP001153269"/>
    </source>
</evidence>
<comment type="caution">
    <text evidence="2">The sequence shown here is derived from an EMBL/GenBank/DDBJ whole genome shotgun (WGS) entry which is preliminary data.</text>
</comment>
<proteinExistence type="predicted"/>
<organism evidence="2 3">
    <name type="scientific">Pleuronectes platessa</name>
    <name type="common">European plaice</name>
    <dbReference type="NCBI Taxonomy" id="8262"/>
    <lineage>
        <taxon>Eukaryota</taxon>
        <taxon>Metazoa</taxon>
        <taxon>Chordata</taxon>
        <taxon>Craniata</taxon>
        <taxon>Vertebrata</taxon>
        <taxon>Euteleostomi</taxon>
        <taxon>Actinopterygii</taxon>
        <taxon>Neopterygii</taxon>
        <taxon>Teleostei</taxon>
        <taxon>Neoteleostei</taxon>
        <taxon>Acanthomorphata</taxon>
        <taxon>Carangaria</taxon>
        <taxon>Pleuronectiformes</taxon>
        <taxon>Pleuronectoidei</taxon>
        <taxon>Pleuronectidae</taxon>
        <taxon>Pleuronectes</taxon>
    </lineage>
</organism>
<dbReference type="AlphaFoldDB" id="A0A9N7Y5I3"/>
<sequence>MCQRQSNLTPHTSFPPASQFGLRRTVQASTTLADAEWSMQVIKHDTDGSSSRSERSGLKNNPCHSPTGCRGQSDWDARRNYQSKATRRGSCKSSPQPPRGAPHPHNDVEGAAQSLQCLPLELSILIKTRQHLNKGEMTFPSVLMFNFYRHSTSNNCTTTQLGKNQRHPLERE</sequence>
<dbReference type="Proteomes" id="UP001153269">
    <property type="component" value="Unassembled WGS sequence"/>
</dbReference>
<name>A0A9N7Y5I3_PLEPL</name>
<feature type="region of interest" description="Disordered" evidence="1">
    <location>
        <begin position="1"/>
        <end position="22"/>
    </location>
</feature>
<evidence type="ECO:0000256" key="1">
    <source>
        <dbReference type="SAM" id="MobiDB-lite"/>
    </source>
</evidence>
<feature type="compositionally biased region" description="Polar residues" evidence="1">
    <location>
        <begin position="1"/>
        <end position="16"/>
    </location>
</feature>
<feature type="compositionally biased region" description="Basic and acidic residues" evidence="1">
    <location>
        <begin position="44"/>
        <end position="57"/>
    </location>
</feature>
<accession>A0A9N7Y5I3</accession>
<protein>
    <submittedName>
        <fullName evidence="2">Uncharacterized protein</fullName>
    </submittedName>
</protein>
<keyword evidence="3" id="KW-1185">Reference proteome</keyword>
<dbReference type="EMBL" id="CADEAL010000047">
    <property type="protein sequence ID" value="CAB1413252.1"/>
    <property type="molecule type" value="Genomic_DNA"/>
</dbReference>
<reference evidence="2" key="1">
    <citation type="submission" date="2020-03" db="EMBL/GenBank/DDBJ databases">
        <authorList>
            <person name="Weist P."/>
        </authorList>
    </citation>
    <scope>NUCLEOTIDE SEQUENCE</scope>
</reference>